<dbReference type="AlphaFoldDB" id="A0A8K0NEN7"/>
<proteinExistence type="predicted"/>
<dbReference type="Proteomes" id="UP000811619">
    <property type="component" value="Unassembled WGS sequence"/>
</dbReference>
<evidence type="ECO:0000256" key="1">
    <source>
        <dbReference type="SAM" id="MobiDB-lite"/>
    </source>
</evidence>
<organism evidence="2 3">
    <name type="scientific">Claviceps africana</name>
    <dbReference type="NCBI Taxonomy" id="83212"/>
    <lineage>
        <taxon>Eukaryota</taxon>
        <taxon>Fungi</taxon>
        <taxon>Dikarya</taxon>
        <taxon>Ascomycota</taxon>
        <taxon>Pezizomycotina</taxon>
        <taxon>Sordariomycetes</taxon>
        <taxon>Hypocreomycetidae</taxon>
        <taxon>Hypocreales</taxon>
        <taxon>Clavicipitaceae</taxon>
        <taxon>Claviceps</taxon>
    </lineage>
</organism>
<feature type="compositionally biased region" description="Polar residues" evidence="1">
    <location>
        <begin position="90"/>
        <end position="102"/>
    </location>
</feature>
<sequence length="312" mass="33500">MSPPPPPRTPRRFLPPAYGKRPSAPHQTPAPQASQFQSTPRFGSSSASVSAQRRRAPSIEDVEEGGSPCGTAVRDAGGDARRRGDLEVDSITSASPPWTEASSCGDDEASSCDGGRAVKRRRVLTISSPAVSLVCSSRGVGSEEDEKDEDKDEDEEDEEDKDKDEDDTGTRQPAQQPVFRRPPRFKPVAGTDVPAGADASWPSSPPPRRRRAYPAGGLAAQLQSWLSEVRGWDGSARRATRMVVDELRPGPLMCLARGSGDEGQARAYILAGEGKARAVVRTGSVVVVEEPVWGVELLGEEWTVVCNWGVEE</sequence>
<feature type="compositionally biased region" description="Polar residues" evidence="1">
    <location>
        <begin position="25"/>
        <end position="43"/>
    </location>
</feature>
<protein>
    <submittedName>
        <fullName evidence="2">Uncharacterized protein</fullName>
    </submittedName>
</protein>
<comment type="caution">
    <text evidence="2">The sequence shown here is derived from an EMBL/GenBank/DDBJ whole genome shotgun (WGS) entry which is preliminary data.</text>
</comment>
<name>A0A8K0NEN7_9HYPO</name>
<dbReference type="OrthoDB" id="5389296at2759"/>
<dbReference type="EMBL" id="SRPY01001154">
    <property type="protein sequence ID" value="KAG5914217.1"/>
    <property type="molecule type" value="Genomic_DNA"/>
</dbReference>
<gene>
    <name evidence="2" type="ORF">E4U42_000619</name>
</gene>
<feature type="compositionally biased region" description="Basic and acidic residues" evidence="1">
    <location>
        <begin position="76"/>
        <end position="86"/>
    </location>
</feature>
<evidence type="ECO:0000313" key="3">
    <source>
        <dbReference type="Proteomes" id="UP000811619"/>
    </source>
</evidence>
<keyword evidence="3" id="KW-1185">Reference proteome</keyword>
<feature type="region of interest" description="Disordered" evidence="1">
    <location>
        <begin position="1"/>
        <end position="212"/>
    </location>
</feature>
<accession>A0A8K0NEN7</accession>
<feature type="compositionally biased region" description="Acidic residues" evidence="1">
    <location>
        <begin position="142"/>
        <end position="167"/>
    </location>
</feature>
<reference evidence="2" key="1">
    <citation type="journal article" date="2020" name="bioRxiv">
        <title>Whole genome comparisons of ergot fungi reveals the divergence and evolution of species within the genus Claviceps are the result of varying mechanisms driving genome evolution and host range expansion.</title>
        <authorList>
            <person name="Wyka S.A."/>
            <person name="Mondo S.J."/>
            <person name="Liu M."/>
            <person name="Dettman J."/>
            <person name="Nalam V."/>
            <person name="Broders K.D."/>
        </authorList>
    </citation>
    <scope>NUCLEOTIDE SEQUENCE</scope>
    <source>
        <strain evidence="2">CCC 489</strain>
    </source>
</reference>
<evidence type="ECO:0000313" key="2">
    <source>
        <dbReference type="EMBL" id="KAG5914217.1"/>
    </source>
</evidence>
<feature type="compositionally biased region" description="Low complexity" evidence="1">
    <location>
        <begin position="186"/>
        <end position="202"/>
    </location>
</feature>